<dbReference type="AlphaFoldDB" id="A0A8H5I1H2"/>
<dbReference type="OrthoDB" id="2536450at2759"/>
<sequence length="258" mass="25839">MTSQMTSLFLVALATAFGVSAQSISQQCSQTLTQIAFNSTSACLSPSSLIPLLSSSNASLVDGLDTWISSACSTGPCSNDSLAAIVTNVTSGCGTELNALGFSSDDTPLLISTVQKFYPTVRQVVCLKDGSTNCVTEILSDIQTALGTTLTVSSVPGLISTGNVSLPNSALCSNCVKAAYSTVNSAAPGLLSSSDQSALQQQCGSSFTDGTVPSGIVESASNSSTSNNNNGALDAMSGNAFGIGASVLLVVGSALAML</sequence>
<dbReference type="PANTHER" id="PTHR34862:SF1">
    <property type="entry name" value="SPARK DOMAIN-CONTAINING PROTEIN"/>
    <property type="match status" value="1"/>
</dbReference>
<accession>A0A8H5I1H2</accession>
<name>A0A8H5I1H2_9AGAR</name>
<evidence type="ECO:0000313" key="2">
    <source>
        <dbReference type="EMBL" id="KAF5393402.1"/>
    </source>
</evidence>
<protein>
    <submittedName>
        <fullName evidence="2">Uncharacterized protein</fullName>
    </submittedName>
</protein>
<dbReference type="EMBL" id="JAACJN010000002">
    <property type="protein sequence ID" value="KAF5393402.1"/>
    <property type="molecule type" value="Genomic_DNA"/>
</dbReference>
<organism evidence="2 3">
    <name type="scientific">Collybiopsis confluens</name>
    <dbReference type="NCBI Taxonomy" id="2823264"/>
    <lineage>
        <taxon>Eukaryota</taxon>
        <taxon>Fungi</taxon>
        <taxon>Dikarya</taxon>
        <taxon>Basidiomycota</taxon>
        <taxon>Agaricomycotina</taxon>
        <taxon>Agaricomycetes</taxon>
        <taxon>Agaricomycetidae</taxon>
        <taxon>Agaricales</taxon>
        <taxon>Marasmiineae</taxon>
        <taxon>Omphalotaceae</taxon>
        <taxon>Collybiopsis</taxon>
    </lineage>
</organism>
<comment type="caution">
    <text evidence="2">The sequence shown here is derived from an EMBL/GenBank/DDBJ whole genome shotgun (WGS) entry which is preliminary data.</text>
</comment>
<reference evidence="2 3" key="1">
    <citation type="journal article" date="2020" name="ISME J.">
        <title>Uncovering the hidden diversity of litter-decomposition mechanisms in mushroom-forming fungi.</title>
        <authorList>
            <person name="Floudas D."/>
            <person name="Bentzer J."/>
            <person name="Ahren D."/>
            <person name="Johansson T."/>
            <person name="Persson P."/>
            <person name="Tunlid A."/>
        </authorList>
    </citation>
    <scope>NUCLEOTIDE SEQUENCE [LARGE SCALE GENOMIC DNA]</scope>
    <source>
        <strain evidence="2 3">CBS 406.79</strain>
    </source>
</reference>
<dbReference type="Proteomes" id="UP000518752">
    <property type="component" value="Unassembled WGS sequence"/>
</dbReference>
<gene>
    <name evidence="2" type="ORF">D9757_000694</name>
</gene>
<proteinExistence type="predicted"/>
<feature type="chain" id="PRO_5034412087" evidence="1">
    <location>
        <begin position="22"/>
        <end position="258"/>
    </location>
</feature>
<evidence type="ECO:0000256" key="1">
    <source>
        <dbReference type="SAM" id="SignalP"/>
    </source>
</evidence>
<feature type="signal peptide" evidence="1">
    <location>
        <begin position="1"/>
        <end position="21"/>
    </location>
</feature>
<keyword evidence="1" id="KW-0732">Signal</keyword>
<dbReference type="PANTHER" id="PTHR34862">
    <property type="entry name" value="SPARK DOMAIN-CONTAINING PROTEIN"/>
    <property type="match status" value="1"/>
</dbReference>
<keyword evidence="3" id="KW-1185">Reference proteome</keyword>
<evidence type="ECO:0000313" key="3">
    <source>
        <dbReference type="Proteomes" id="UP000518752"/>
    </source>
</evidence>